<organism evidence="1 2">
    <name type="scientific">Jeotgalibacillus alimentarius</name>
    <dbReference type="NCBI Taxonomy" id="135826"/>
    <lineage>
        <taxon>Bacteria</taxon>
        <taxon>Bacillati</taxon>
        <taxon>Bacillota</taxon>
        <taxon>Bacilli</taxon>
        <taxon>Bacillales</taxon>
        <taxon>Caryophanaceae</taxon>
        <taxon>Jeotgalibacillus</taxon>
    </lineage>
</organism>
<evidence type="ECO:0000313" key="1">
    <source>
        <dbReference type="EMBL" id="KIL45567.1"/>
    </source>
</evidence>
<reference evidence="1 2" key="1">
    <citation type="submission" date="2015-01" db="EMBL/GenBank/DDBJ databases">
        <title>Genome sequence of Jeotgalibacillus alimentarius.</title>
        <authorList>
            <person name="Goh K.M."/>
            <person name="Chan K.-G."/>
            <person name="Yaakop A.S."/>
            <person name="Ee R."/>
            <person name="Gan H.M."/>
            <person name="Chan C.S."/>
        </authorList>
    </citation>
    <scope>NUCLEOTIDE SEQUENCE [LARGE SCALE GENOMIC DNA]</scope>
    <source>
        <strain evidence="1 2">YKJ-13</strain>
    </source>
</reference>
<dbReference type="AlphaFoldDB" id="A0A0C2V9E8"/>
<dbReference type="PATRIC" id="fig|135826.4.peg.2842"/>
<dbReference type="Proteomes" id="UP000031950">
    <property type="component" value="Unassembled WGS sequence"/>
</dbReference>
<comment type="caution">
    <text evidence="1">The sequence shown here is derived from an EMBL/GenBank/DDBJ whole genome shotgun (WGS) entry which is preliminary data.</text>
</comment>
<accession>A0A0C2V9E8</accession>
<evidence type="ECO:0000313" key="2">
    <source>
        <dbReference type="Proteomes" id="UP000031950"/>
    </source>
</evidence>
<name>A0A0C2V9E8_9BACL</name>
<sequence>MYNSRVIPHDSHQNYLINNNFTFFGSPVYPVDPELQNFRDLRREHLNRSEDENYMLYNAAYNSSPFLQQLLMQFGINMNYVLFLQKAGDFVVDIYGEWYLVDIKTTNYADGIFHLNFDAYLAYEDLPVEKRNKVYFLFCDDATQNYYVVNYNHLRIEPVCYVYPEVLPQRFEQIRNSNRFFSIEYNTNPNPIKGIDPTTNAYFKISLHDQLPGVVQPLQQCINQLKNQHQQSINSPQHMNQ</sequence>
<protein>
    <submittedName>
        <fullName evidence="1">Uncharacterized protein</fullName>
    </submittedName>
</protein>
<gene>
    <name evidence="1" type="ORF">KP77_28590</name>
</gene>
<keyword evidence="2" id="KW-1185">Reference proteome</keyword>
<dbReference type="OrthoDB" id="9839787at2"/>
<dbReference type="RefSeq" id="WP_041123395.1">
    <property type="nucleotide sequence ID" value="NZ_JXRQ01000026.1"/>
</dbReference>
<dbReference type="EMBL" id="JXRQ01000026">
    <property type="protein sequence ID" value="KIL45567.1"/>
    <property type="molecule type" value="Genomic_DNA"/>
</dbReference>
<proteinExistence type="predicted"/>